<keyword evidence="2" id="KW-1185">Reference proteome</keyword>
<accession>A0ABP1KGU7</accession>
<gene>
    <name evidence="1" type="ORF">HINF_LOCUS49317</name>
</gene>
<organism evidence="1 2">
    <name type="scientific">Hexamita inflata</name>
    <dbReference type="NCBI Taxonomy" id="28002"/>
    <lineage>
        <taxon>Eukaryota</taxon>
        <taxon>Metamonada</taxon>
        <taxon>Diplomonadida</taxon>
        <taxon>Hexamitidae</taxon>
        <taxon>Hexamitinae</taxon>
        <taxon>Hexamita</taxon>
    </lineage>
</organism>
<comment type="caution">
    <text evidence="1">The sequence shown here is derived from an EMBL/GenBank/DDBJ whole genome shotgun (WGS) entry which is preliminary data.</text>
</comment>
<protein>
    <submittedName>
        <fullName evidence="1">Hypothetical_protein</fullName>
    </submittedName>
</protein>
<reference evidence="1 2" key="1">
    <citation type="submission" date="2024-07" db="EMBL/GenBank/DDBJ databases">
        <authorList>
            <person name="Akdeniz Z."/>
        </authorList>
    </citation>
    <scope>NUCLEOTIDE SEQUENCE [LARGE SCALE GENOMIC DNA]</scope>
</reference>
<name>A0ABP1KGU7_9EUKA</name>
<evidence type="ECO:0000313" key="1">
    <source>
        <dbReference type="EMBL" id="CAL6060628.1"/>
    </source>
</evidence>
<sequence length="145" mass="17303">MYVLESIQTKTNSTFSRFKDFLVKNDLVQFTEQEQNVQDIIQNFIYQMLEQLQNQIFIKTVGFGDNATKTVGIPIFSSVYKLQTVYRSPHFITERARKYRTNTIYTKQALIVCYRNVYLKIIQKIRNQVSSRFLILNLMLYMLIF</sequence>
<proteinExistence type="predicted"/>
<evidence type="ECO:0000313" key="2">
    <source>
        <dbReference type="Proteomes" id="UP001642409"/>
    </source>
</evidence>
<dbReference type="EMBL" id="CAXDID020000231">
    <property type="protein sequence ID" value="CAL6060628.1"/>
    <property type="molecule type" value="Genomic_DNA"/>
</dbReference>
<dbReference type="Proteomes" id="UP001642409">
    <property type="component" value="Unassembled WGS sequence"/>
</dbReference>